<dbReference type="Proteomes" id="UP000016570">
    <property type="component" value="Unassembled WGS sequence"/>
</dbReference>
<evidence type="ECO:0000313" key="1">
    <source>
        <dbReference type="EMBL" id="GAD65671.1"/>
    </source>
</evidence>
<comment type="caution">
    <text evidence="1">The sequence shown here is derived from an EMBL/GenBank/DDBJ whole genome shotgun (WGS) entry which is preliminary data.</text>
</comment>
<keyword evidence="2" id="KW-1185">Reference proteome</keyword>
<dbReference type="InterPro" id="IPR016502">
    <property type="entry name" value="T2SSS_2"/>
</dbReference>
<gene>
    <name evidence="1" type="ORF">VPR01S_01_04450</name>
</gene>
<sequence length="131" mass="14464">MKNYIVAALAGLVLMGCSSSSKEQRQLELIASNRANLIMAELPIERGPLTIMRASAKKTTIEIMMIYNQDAPGAKPIKQVLAHSMNSYCTNDSVAANLELGIDYRIKMRSSRGQLMVDQMVNRDTCNALNK</sequence>
<evidence type="ECO:0008006" key="3">
    <source>
        <dbReference type="Google" id="ProtNLM"/>
    </source>
</evidence>
<dbReference type="Gene3D" id="3.30.300.250">
    <property type="match status" value="1"/>
</dbReference>
<dbReference type="RefSeq" id="WP_021703663.1">
    <property type="nucleotide sequence ID" value="NZ_BATJ01000001.1"/>
</dbReference>
<dbReference type="PROSITE" id="PS51257">
    <property type="entry name" value="PROKAR_LIPOPROTEIN"/>
    <property type="match status" value="1"/>
</dbReference>
<dbReference type="eggNOG" id="ENOG5031SMA">
    <property type="taxonomic scope" value="Bacteria"/>
</dbReference>
<dbReference type="STRING" id="1219065.VPR01S_01_04450"/>
<reference evidence="1 2" key="1">
    <citation type="submission" date="2013-09" db="EMBL/GenBank/DDBJ databases">
        <title>Whole genome shotgun sequence of Vibrio proteolyticus NBRC 13287.</title>
        <authorList>
            <person name="Isaki S."/>
            <person name="Hosoyama A."/>
            <person name="Numata M."/>
            <person name="Hashimoto M."/>
            <person name="Hosoyama Y."/>
            <person name="Tsuchikane K."/>
            <person name="Noguchi M."/>
            <person name="Hirakata S."/>
            <person name="Ichikawa N."/>
            <person name="Ohji S."/>
            <person name="Yamazoe A."/>
            <person name="Fujita N."/>
        </authorList>
    </citation>
    <scope>NUCLEOTIDE SEQUENCE [LARGE SCALE GENOMIC DNA]</scope>
    <source>
        <strain evidence="1 2">NBRC 13287</strain>
    </source>
</reference>
<proteinExistence type="predicted"/>
<dbReference type="Pfam" id="PF16549">
    <property type="entry name" value="T2SSS_2"/>
    <property type="match status" value="1"/>
</dbReference>
<name>U2ZD80_VIBPR</name>
<accession>U2ZD80</accession>
<evidence type="ECO:0000313" key="2">
    <source>
        <dbReference type="Proteomes" id="UP000016570"/>
    </source>
</evidence>
<dbReference type="PIRSF" id="PIRSF007010">
    <property type="entry name" value="UCP007010"/>
    <property type="match status" value="1"/>
</dbReference>
<protein>
    <recommendedName>
        <fullName evidence="3">Lipoprotein</fullName>
    </recommendedName>
</protein>
<dbReference type="EMBL" id="BATJ01000001">
    <property type="protein sequence ID" value="GAD65671.1"/>
    <property type="molecule type" value="Genomic_DNA"/>
</dbReference>
<organism evidence="1 2">
    <name type="scientific">Vibrio proteolyticus NBRC 13287</name>
    <dbReference type="NCBI Taxonomy" id="1219065"/>
    <lineage>
        <taxon>Bacteria</taxon>
        <taxon>Pseudomonadati</taxon>
        <taxon>Pseudomonadota</taxon>
        <taxon>Gammaproteobacteria</taxon>
        <taxon>Vibrionales</taxon>
        <taxon>Vibrionaceae</taxon>
        <taxon>Vibrio</taxon>
    </lineage>
</organism>
<dbReference type="AlphaFoldDB" id="U2ZD80"/>